<sequence>MNNTDIIERTRRVYYEMNTGHTHTRKAQNRSMRSGSRGTSECSDGSRLNLPILLNNRATYHLATRLSELHEWRSMTYVAGKCEMSKFATTLTSVAQLRRAFTAKIFLGDQMTGGVKRNATEMHLHAAALKGDTQSQNNSWAPGTSKRATLSRNCANFSLRNILAGYECRQALNRLRLAFTSVDNIVSISSDQARQRFRTSPSFTPARADALMDMQILHRLPKQDTRQYYSTESRHITIQKSPRQKLTTNDEAVALADAVGLSRR</sequence>
<proteinExistence type="predicted"/>
<evidence type="ECO:0000313" key="3">
    <source>
        <dbReference type="Proteomes" id="UP000007755"/>
    </source>
</evidence>
<protein>
    <submittedName>
        <fullName evidence="2">Uncharacterized protein</fullName>
    </submittedName>
</protein>
<dbReference type="OrthoDB" id="8194810at2759"/>
<organism evidence="3">
    <name type="scientific">Acromyrmex echinatior</name>
    <name type="common">Panamanian leafcutter ant</name>
    <name type="synonym">Acromyrmex octospinosus echinatior</name>
    <dbReference type="NCBI Taxonomy" id="103372"/>
    <lineage>
        <taxon>Eukaryota</taxon>
        <taxon>Metazoa</taxon>
        <taxon>Ecdysozoa</taxon>
        <taxon>Arthropoda</taxon>
        <taxon>Hexapoda</taxon>
        <taxon>Insecta</taxon>
        <taxon>Pterygota</taxon>
        <taxon>Neoptera</taxon>
        <taxon>Endopterygota</taxon>
        <taxon>Hymenoptera</taxon>
        <taxon>Apocrita</taxon>
        <taxon>Aculeata</taxon>
        <taxon>Formicoidea</taxon>
        <taxon>Formicidae</taxon>
        <taxon>Myrmicinae</taxon>
        <taxon>Acromyrmex</taxon>
    </lineage>
</organism>
<evidence type="ECO:0000313" key="2">
    <source>
        <dbReference type="EMBL" id="EGI66612.1"/>
    </source>
</evidence>
<name>F4WGQ7_ACREC</name>
<dbReference type="InParanoid" id="F4WGQ7"/>
<keyword evidence="3" id="KW-1185">Reference proteome</keyword>
<dbReference type="Proteomes" id="UP000007755">
    <property type="component" value="Unassembled WGS sequence"/>
</dbReference>
<dbReference type="AlphaFoldDB" id="F4WGQ7"/>
<feature type="compositionally biased region" description="Polar residues" evidence="1">
    <location>
        <begin position="29"/>
        <end position="43"/>
    </location>
</feature>
<evidence type="ECO:0000256" key="1">
    <source>
        <dbReference type="SAM" id="MobiDB-lite"/>
    </source>
</evidence>
<reference evidence="2" key="1">
    <citation type="submission" date="2011-02" db="EMBL/GenBank/DDBJ databases">
        <title>The genome of the leaf-cutting ant Acromyrmex echinatior suggests key adaptations to social evolution and fungus farming.</title>
        <authorList>
            <person name="Nygaard S."/>
            <person name="Zhang G."/>
        </authorList>
    </citation>
    <scope>NUCLEOTIDE SEQUENCE</scope>
</reference>
<gene>
    <name evidence="2" type="ORF">G5I_04852</name>
</gene>
<feature type="region of interest" description="Disordered" evidence="1">
    <location>
        <begin position="20"/>
        <end position="43"/>
    </location>
</feature>
<accession>F4WGQ7</accession>
<dbReference type="EMBL" id="GL888145">
    <property type="protein sequence ID" value="EGI66612.1"/>
    <property type="molecule type" value="Genomic_DNA"/>
</dbReference>